<reference evidence="2 3" key="1">
    <citation type="submission" date="2014-02" db="EMBL/GenBank/DDBJ databases">
        <title>Draft genome sequence of Lysinibacillus manganicus DSM 26584T.</title>
        <authorList>
            <person name="Zhang F."/>
            <person name="Wang G."/>
            <person name="Zhang L."/>
        </authorList>
    </citation>
    <scope>NUCLEOTIDE SEQUENCE [LARGE SCALE GENOMIC DNA]</scope>
    <source>
        <strain evidence="2 3">DSM 26584</strain>
    </source>
</reference>
<keyword evidence="1" id="KW-1133">Transmembrane helix</keyword>
<feature type="transmembrane region" description="Helical" evidence="1">
    <location>
        <begin position="12"/>
        <end position="33"/>
    </location>
</feature>
<dbReference type="STRING" id="1384049.CD29_08420"/>
<evidence type="ECO:0000313" key="3">
    <source>
        <dbReference type="Proteomes" id="UP000030416"/>
    </source>
</evidence>
<comment type="caution">
    <text evidence="2">The sequence shown here is derived from an EMBL/GenBank/DDBJ whole genome shotgun (WGS) entry which is preliminary data.</text>
</comment>
<accession>A0A0A3I2H1</accession>
<proteinExistence type="predicted"/>
<evidence type="ECO:0000256" key="1">
    <source>
        <dbReference type="SAM" id="Phobius"/>
    </source>
</evidence>
<keyword evidence="1" id="KW-0812">Transmembrane</keyword>
<keyword evidence="1" id="KW-0472">Membrane</keyword>
<name>A0A0A3I2H1_9BACL</name>
<dbReference type="AlphaFoldDB" id="A0A0A3I2H1"/>
<keyword evidence="3" id="KW-1185">Reference proteome</keyword>
<sequence length="76" mass="9217">MWSFSTFKDKRYWILLIPAIIFLVLFSVFASDFILERPYITLILIIIFIALFWSIYHMWRYFGDRKKNNADDSGDL</sequence>
<gene>
    <name evidence="2" type="ORF">CD29_08420</name>
</gene>
<organism evidence="2 3">
    <name type="scientific">Ureibacillus manganicus DSM 26584</name>
    <dbReference type="NCBI Taxonomy" id="1384049"/>
    <lineage>
        <taxon>Bacteria</taxon>
        <taxon>Bacillati</taxon>
        <taxon>Bacillota</taxon>
        <taxon>Bacilli</taxon>
        <taxon>Bacillales</taxon>
        <taxon>Caryophanaceae</taxon>
        <taxon>Ureibacillus</taxon>
    </lineage>
</organism>
<feature type="transmembrane region" description="Helical" evidence="1">
    <location>
        <begin position="39"/>
        <end position="59"/>
    </location>
</feature>
<dbReference type="eggNOG" id="ENOG502ZGAV">
    <property type="taxonomic scope" value="Bacteria"/>
</dbReference>
<evidence type="ECO:0000313" key="2">
    <source>
        <dbReference type="EMBL" id="KGR79026.1"/>
    </source>
</evidence>
<dbReference type="Proteomes" id="UP000030416">
    <property type="component" value="Unassembled WGS sequence"/>
</dbReference>
<protein>
    <submittedName>
        <fullName evidence="2">Permease</fullName>
    </submittedName>
</protein>
<dbReference type="EMBL" id="JPVN01000008">
    <property type="protein sequence ID" value="KGR79026.1"/>
    <property type="molecule type" value="Genomic_DNA"/>
</dbReference>